<dbReference type="PANTHER" id="PTHR46268:SF6">
    <property type="entry name" value="UNIVERSAL STRESS PROTEIN UP12"/>
    <property type="match status" value="1"/>
</dbReference>
<evidence type="ECO:0000259" key="2">
    <source>
        <dbReference type="Pfam" id="PF00582"/>
    </source>
</evidence>
<evidence type="ECO:0000256" key="1">
    <source>
        <dbReference type="ARBA" id="ARBA00008791"/>
    </source>
</evidence>
<dbReference type="CDD" id="cd00293">
    <property type="entry name" value="USP-like"/>
    <property type="match status" value="1"/>
</dbReference>
<organism evidence="3 4">
    <name type="scientific">Flavivirga aquatica</name>
    <dbReference type="NCBI Taxonomy" id="1849968"/>
    <lineage>
        <taxon>Bacteria</taxon>
        <taxon>Pseudomonadati</taxon>
        <taxon>Bacteroidota</taxon>
        <taxon>Flavobacteriia</taxon>
        <taxon>Flavobacteriales</taxon>
        <taxon>Flavobacteriaceae</taxon>
        <taxon>Flavivirga</taxon>
    </lineage>
</organism>
<comment type="similarity">
    <text evidence="1">Belongs to the universal stress protein A family.</text>
</comment>
<evidence type="ECO:0000313" key="4">
    <source>
        <dbReference type="Proteomes" id="UP000095713"/>
    </source>
</evidence>
<dbReference type="InterPro" id="IPR006015">
    <property type="entry name" value="Universal_stress_UspA"/>
</dbReference>
<dbReference type="RefSeq" id="WP_069828697.1">
    <property type="nucleotide sequence ID" value="NZ_MDJD01000007.1"/>
</dbReference>
<comment type="caution">
    <text evidence="3">The sequence shown here is derived from an EMBL/GenBank/DDBJ whole genome shotgun (WGS) entry which is preliminary data.</text>
</comment>
<dbReference type="PRINTS" id="PR01438">
    <property type="entry name" value="UNVRSLSTRESS"/>
</dbReference>
<dbReference type="SUPFAM" id="SSF52402">
    <property type="entry name" value="Adenine nucleotide alpha hydrolases-like"/>
    <property type="match status" value="2"/>
</dbReference>
<sequence>MNKISNILVPFDFSGSSKKALDYAMDFIKDNKDMKIIMAYVTNDNNHKELKKSFDSIMVKNKIKENVEWVSGSGSLIDFLTSILESKQIDLVIMGTFGALNDPYKESTNTSKMVLEADCPVLVIPYKIDDFKIKDIALVIGKEEIDDAKVLNVLLDISRKFKAKVHVVTIKNLPETYGYSPIDEKNENILAYYLEEFYSEHTFIEHTDVLEGIMTYAKKHNIDMITILPRNHAKNSEKSKGQLTELLTLHSKIPVLAID</sequence>
<reference evidence="3 4" key="1">
    <citation type="submission" date="2016-05" db="EMBL/GenBank/DDBJ databases">
        <title>Draft Genome Sequence of Algibacter sp. Strain SK-16 Isolated from the Surface Water of Aburatsubo Inlet.</title>
        <authorList>
            <person name="Wong S.-K."/>
            <person name="Yoshizawa S."/>
            <person name="Nakajima Y."/>
            <person name="Ogura Y."/>
            <person name="Tetsuya H."/>
            <person name="Hamasaki K."/>
        </authorList>
    </citation>
    <scope>NUCLEOTIDE SEQUENCE [LARGE SCALE GENOMIC DNA]</scope>
    <source>
        <strain evidence="3 4">SK-16</strain>
    </source>
</reference>
<dbReference type="EMBL" id="MDJD01000007">
    <property type="protein sequence ID" value="OEK09260.1"/>
    <property type="molecule type" value="Genomic_DNA"/>
</dbReference>
<dbReference type="Pfam" id="PF00582">
    <property type="entry name" value="Usp"/>
    <property type="match status" value="1"/>
</dbReference>
<protein>
    <recommendedName>
        <fullName evidence="2">UspA domain-containing protein</fullName>
    </recommendedName>
</protein>
<dbReference type="Proteomes" id="UP000095713">
    <property type="component" value="Unassembled WGS sequence"/>
</dbReference>
<dbReference type="InterPro" id="IPR006016">
    <property type="entry name" value="UspA"/>
</dbReference>
<dbReference type="OrthoDB" id="1522603at2"/>
<feature type="domain" description="UspA" evidence="2">
    <location>
        <begin position="5"/>
        <end position="125"/>
    </location>
</feature>
<name>A0A1E5TD30_9FLAO</name>
<dbReference type="STRING" id="1849968.A8C32_11080"/>
<dbReference type="Gene3D" id="3.40.50.620">
    <property type="entry name" value="HUPs"/>
    <property type="match status" value="2"/>
</dbReference>
<gene>
    <name evidence="3" type="ORF">A8C32_11080</name>
</gene>
<dbReference type="AlphaFoldDB" id="A0A1E5TD30"/>
<accession>A0A1E5TD30</accession>
<keyword evidence="4" id="KW-1185">Reference proteome</keyword>
<evidence type="ECO:0000313" key="3">
    <source>
        <dbReference type="EMBL" id="OEK09260.1"/>
    </source>
</evidence>
<dbReference type="PANTHER" id="PTHR46268">
    <property type="entry name" value="STRESS RESPONSE PROTEIN NHAX"/>
    <property type="match status" value="1"/>
</dbReference>
<dbReference type="InterPro" id="IPR014729">
    <property type="entry name" value="Rossmann-like_a/b/a_fold"/>
</dbReference>
<proteinExistence type="inferred from homology"/>